<evidence type="ECO:0000313" key="2">
    <source>
        <dbReference type="Proteomes" id="UP001497680"/>
    </source>
</evidence>
<keyword evidence="2" id="KW-1185">Reference proteome</keyword>
<sequence>MKTLRNPPLYPRNPLRHMDHAARFNYVTRALMFLAFAIGVLLIGGVALKYATPGLVWKFTPPRLSSTAAHYRHVRVVGAKTGINSETGSAPPRLELSEFMNSAEGVDLYLQCHLELLNKNASDKLSFYQIAAIHGGPYQAWDGVTGNVTFPSGYATHRSVLFPVWHRPYLALFEQIISGCAVKLAKEYDEDVRKAYEDAASVLRIPYWDWAAKPWLPAIVAQPFRTVRTPKGLANITNPLHQFTFPEGTVDGLRAAAAIHKEDPIIWTTGATMRCPQLADHNGTVSDQLGTLNTTLRTYQLFTELDGDYEHFASIGYWDVHHRISLENVHNSVHLAVGTEMTIEEGAEWARSRLCGHMGSDFASFDPLFFLHHANIDRIFALWQAVFPDSYVTPRISDLGTYLRPANLTDNIDTPLQPFFGEDGKTPYTAATARNISTFGYTYLELMDLTMSPPELSEHVLRIISSLYSEKKS</sequence>
<accession>A0ACC0DDX5</accession>
<proteinExistence type="predicted"/>
<evidence type="ECO:0000313" key="1">
    <source>
        <dbReference type="EMBL" id="KAI6090595.1"/>
    </source>
</evidence>
<dbReference type="EMBL" id="MU394290">
    <property type="protein sequence ID" value="KAI6090595.1"/>
    <property type="molecule type" value="Genomic_DNA"/>
</dbReference>
<dbReference type="Proteomes" id="UP001497680">
    <property type="component" value="Unassembled WGS sequence"/>
</dbReference>
<comment type="caution">
    <text evidence="1">The sequence shown here is derived from an EMBL/GenBank/DDBJ whole genome shotgun (WGS) entry which is preliminary data.</text>
</comment>
<gene>
    <name evidence="1" type="ORF">F4821DRAFT_228596</name>
</gene>
<organism evidence="1 2">
    <name type="scientific">Hypoxylon rubiginosum</name>
    <dbReference type="NCBI Taxonomy" id="110542"/>
    <lineage>
        <taxon>Eukaryota</taxon>
        <taxon>Fungi</taxon>
        <taxon>Dikarya</taxon>
        <taxon>Ascomycota</taxon>
        <taxon>Pezizomycotina</taxon>
        <taxon>Sordariomycetes</taxon>
        <taxon>Xylariomycetidae</taxon>
        <taxon>Xylariales</taxon>
        <taxon>Hypoxylaceae</taxon>
        <taxon>Hypoxylon</taxon>
    </lineage>
</organism>
<protein>
    <submittedName>
        <fullName evidence="1">Uncharacterized protein</fullName>
    </submittedName>
</protein>
<name>A0ACC0DDX5_9PEZI</name>
<reference evidence="1 2" key="1">
    <citation type="journal article" date="2022" name="New Phytol.">
        <title>Ecological generalism drives hyperdiversity of secondary metabolite gene clusters in xylarialean endophytes.</title>
        <authorList>
            <person name="Franco M.E.E."/>
            <person name="Wisecaver J.H."/>
            <person name="Arnold A.E."/>
            <person name="Ju Y.M."/>
            <person name="Slot J.C."/>
            <person name="Ahrendt S."/>
            <person name="Moore L.P."/>
            <person name="Eastman K.E."/>
            <person name="Scott K."/>
            <person name="Konkel Z."/>
            <person name="Mondo S.J."/>
            <person name="Kuo A."/>
            <person name="Hayes R.D."/>
            <person name="Haridas S."/>
            <person name="Andreopoulos B."/>
            <person name="Riley R."/>
            <person name="LaButti K."/>
            <person name="Pangilinan J."/>
            <person name="Lipzen A."/>
            <person name="Amirebrahimi M."/>
            <person name="Yan J."/>
            <person name="Adam C."/>
            <person name="Keymanesh K."/>
            <person name="Ng V."/>
            <person name="Louie K."/>
            <person name="Northen T."/>
            <person name="Drula E."/>
            <person name="Henrissat B."/>
            <person name="Hsieh H.M."/>
            <person name="Youens-Clark K."/>
            <person name="Lutzoni F."/>
            <person name="Miadlikowska J."/>
            <person name="Eastwood D.C."/>
            <person name="Hamelin R.C."/>
            <person name="Grigoriev I.V."/>
            <person name="U'Ren J.M."/>
        </authorList>
    </citation>
    <scope>NUCLEOTIDE SEQUENCE [LARGE SCALE GENOMIC DNA]</scope>
    <source>
        <strain evidence="1 2">ER1909</strain>
    </source>
</reference>